<dbReference type="PATRIC" id="fig|796944.3.peg.2272"/>
<dbReference type="Proteomes" id="UP000003527">
    <property type="component" value="Unassembled WGS sequence"/>
</dbReference>
<proteinExistence type="predicted"/>
<evidence type="ECO:0008006" key="3">
    <source>
        <dbReference type="Google" id="ProtNLM"/>
    </source>
</evidence>
<protein>
    <recommendedName>
        <fullName evidence="3">Rpn family recombination-promoting nuclease/putative transposase</fullName>
    </recommendedName>
</protein>
<dbReference type="Pfam" id="PF12784">
    <property type="entry name" value="PDDEXK_2"/>
    <property type="match status" value="1"/>
</dbReference>
<comment type="caution">
    <text evidence="1">The sequence shown here is derived from an EMBL/GenBank/DDBJ whole genome shotgun (WGS) entry which is preliminary data.</text>
</comment>
<accession>G9WWS3</accession>
<evidence type="ECO:0000313" key="1">
    <source>
        <dbReference type="EMBL" id="EHL09476.1"/>
    </source>
</evidence>
<dbReference type="InterPro" id="IPR010106">
    <property type="entry name" value="RpnA"/>
</dbReference>
<reference evidence="1 2" key="1">
    <citation type="submission" date="2011-08" db="EMBL/GenBank/DDBJ databases">
        <title>The Genome Sequence of Oribacterium sp. ACB7.</title>
        <authorList>
            <consortium name="The Broad Institute Genome Sequencing Platform"/>
            <person name="Earl A."/>
            <person name="Ward D."/>
            <person name="Feldgarden M."/>
            <person name="Gevers D."/>
            <person name="Sizova M."/>
            <person name="Hazen A."/>
            <person name="Epstein S."/>
            <person name="Young S.K."/>
            <person name="Zeng Q."/>
            <person name="Gargeya S."/>
            <person name="Fitzgerald M."/>
            <person name="Haas B."/>
            <person name="Abouelleil A."/>
            <person name="Alvarado L."/>
            <person name="Arachchi H.M."/>
            <person name="Berlin A."/>
            <person name="Brown A."/>
            <person name="Chapman S.B."/>
            <person name="Chen Z."/>
            <person name="Dunbar C."/>
            <person name="Freedman E."/>
            <person name="Gearin G."/>
            <person name="Gellesch M."/>
            <person name="Goldberg J."/>
            <person name="Griggs A."/>
            <person name="Gujja S."/>
            <person name="Heiman D."/>
            <person name="Howarth C."/>
            <person name="Larson L."/>
            <person name="Lui A."/>
            <person name="MacDonald P.J.P."/>
            <person name="Montmayeur A."/>
            <person name="Murphy C."/>
            <person name="Neiman D."/>
            <person name="Pearson M."/>
            <person name="Priest M."/>
            <person name="Roberts A."/>
            <person name="Saif S."/>
            <person name="Shea T."/>
            <person name="Shenoy N."/>
            <person name="Sisk P."/>
            <person name="Stolte C."/>
            <person name="Sykes S."/>
            <person name="Wortman J."/>
            <person name="Nusbaum C."/>
            <person name="Birren B."/>
        </authorList>
    </citation>
    <scope>NUCLEOTIDE SEQUENCE [LARGE SCALE GENOMIC DNA]</scope>
    <source>
        <strain evidence="1 2">ACB7</strain>
    </source>
</reference>
<gene>
    <name evidence="1" type="ORF">HMPREF9624_01517</name>
</gene>
<dbReference type="RefSeq" id="WP_009537278.1">
    <property type="nucleotide sequence ID" value="NZ_JH414505.1"/>
</dbReference>
<name>G9WWS3_9FIRM</name>
<organism evidence="1 2">
    <name type="scientific">Oribacterium asaccharolyticum ACB7</name>
    <dbReference type="NCBI Taxonomy" id="796944"/>
    <lineage>
        <taxon>Bacteria</taxon>
        <taxon>Bacillati</taxon>
        <taxon>Bacillota</taxon>
        <taxon>Clostridia</taxon>
        <taxon>Lachnospirales</taxon>
        <taxon>Lachnospiraceae</taxon>
        <taxon>Oribacterium</taxon>
    </lineage>
</organism>
<dbReference type="HOGENOM" id="CLU_071023_1_1_9"/>
<evidence type="ECO:0000313" key="2">
    <source>
        <dbReference type="Proteomes" id="UP000003527"/>
    </source>
</evidence>
<sequence length="292" mass="33568">MSATGVHTKRRKNWKQKLIPRLILMDDAFIRVVLLDVKCTEYILQTILGKPDLKVKKQSLQMDLKNLQGRSLILDCFCTDKNGTVYNIELQNGAKGASPKRARYHSGLIDMNLLKAGKKFENLPESYVIFICEKDVLKENRQIYHISRRIEESGNSFPDKTHIIYLNTGKTSQDELGELIEDFYAEDPRKMHSRILSQRVKELKETNYIEEGEGNTMSSYLERLKRQWKKEAVAEGHAEGRVEGRAEGRAESEARMAKLMGILAEEGRIADIKKASESEAYRKSLLQEFQLI</sequence>
<dbReference type="AlphaFoldDB" id="G9WWS3"/>
<dbReference type="NCBIfam" id="TIGR01784">
    <property type="entry name" value="T_den_put_tspse"/>
    <property type="match status" value="1"/>
</dbReference>
<keyword evidence="2" id="KW-1185">Reference proteome</keyword>
<dbReference type="EMBL" id="AFZD01000021">
    <property type="protein sequence ID" value="EHL09476.1"/>
    <property type="molecule type" value="Genomic_DNA"/>
</dbReference>